<protein>
    <recommendedName>
        <fullName evidence="1">Heterokaryon incompatibility domain-containing protein</fullName>
    </recommendedName>
</protein>
<evidence type="ECO:0000313" key="3">
    <source>
        <dbReference type="Proteomes" id="UP001199106"/>
    </source>
</evidence>
<evidence type="ECO:0000313" key="2">
    <source>
        <dbReference type="EMBL" id="KAG9187215.1"/>
    </source>
</evidence>
<keyword evidence="3" id="KW-1185">Reference proteome</keyword>
<dbReference type="Pfam" id="PF06985">
    <property type="entry name" value="HET"/>
    <property type="match status" value="1"/>
</dbReference>
<organism evidence="2 3">
    <name type="scientific">Alternaria panax</name>
    <dbReference type="NCBI Taxonomy" id="48097"/>
    <lineage>
        <taxon>Eukaryota</taxon>
        <taxon>Fungi</taxon>
        <taxon>Dikarya</taxon>
        <taxon>Ascomycota</taxon>
        <taxon>Pezizomycotina</taxon>
        <taxon>Dothideomycetes</taxon>
        <taxon>Pleosporomycetidae</taxon>
        <taxon>Pleosporales</taxon>
        <taxon>Pleosporineae</taxon>
        <taxon>Pleosporaceae</taxon>
        <taxon>Alternaria</taxon>
        <taxon>Alternaria sect. Panax</taxon>
    </lineage>
</organism>
<proteinExistence type="predicted"/>
<name>A0AAD4I370_9PLEO</name>
<dbReference type="Proteomes" id="UP001199106">
    <property type="component" value="Unassembled WGS sequence"/>
</dbReference>
<comment type="caution">
    <text evidence="2">The sequence shown here is derived from an EMBL/GenBank/DDBJ whole genome shotgun (WGS) entry which is preliminary data.</text>
</comment>
<dbReference type="PANTHER" id="PTHR24148">
    <property type="entry name" value="ANKYRIN REPEAT DOMAIN-CONTAINING PROTEIN 39 HOMOLOG-RELATED"/>
    <property type="match status" value="1"/>
</dbReference>
<dbReference type="InterPro" id="IPR010730">
    <property type="entry name" value="HET"/>
</dbReference>
<dbReference type="AlphaFoldDB" id="A0AAD4I370"/>
<feature type="domain" description="Heterokaryon incompatibility" evidence="1">
    <location>
        <begin position="70"/>
        <end position="231"/>
    </location>
</feature>
<dbReference type="EMBL" id="JAANER010000007">
    <property type="protein sequence ID" value="KAG9187215.1"/>
    <property type="molecule type" value="Genomic_DNA"/>
</dbReference>
<gene>
    <name evidence="2" type="ORF">G6011_05086</name>
</gene>
<dbReference type="InterPro" id="IPR052895">
    <property type="entry name" value="HetReg/Transcr_Mod"/>
</dbReference>
<evidence type="ECO:0000259" key="1">
    <source>
        <dbReference type="Pfam" id="PF06985"/>
    </source>
</evidence>
<sequence length="273" mass="31102">MISIYRPLVGDEVRFIRIQPGAWTDPIRCDLVYQSLPNTRVDPVDAWLSDISSSTTVTPGISNPIEKPTYVALSYVWGDASVTEELMLNGKPVQKTANLIAGLRQLRVLLENPSRAPKTFDNHDVMFWIDALCIDQDNVEEKSMQVPRMGTIYSSAAVVVAWLGENGAEDEKIRDLMSLANTLCSRENSPQYELDDTMLKTLGSDRPSDMVLTLQHLCQRPWFDRVWIVQEMVRSRRPALLAGSYWCHYLHLEAVWIGIYKLHSCQPWFVRSS</sequence>
<reference evidence="2" key="1">
    <citation type="submission" date="2021-07" db="EMBL/GenBank/DDBJ databases">
        <title>Genome Resource of American Ginseng Black Spot Pathogen Alternaria panax.</title>
        <authorList>
            <person name="Qiu C."/>
            <person name="Wang W."/>
            <person name="Liu Z."/>
        </authorList>
    </citation>
    <scope>NUCLEOTIDE SEQUENCE</scope>
    <source>
        <strain evidence="2">BNCC115425</strain>
    </source>
</reference>
<dbReference type="PANTHER" id="PTHR24148:SF64">
    <property type="entry name" value="HETEROKARYON INCOMPATIBILITY DOMAIN-CONTAINING PROTEIN"/>
    <property type="match status" value="1"/>
</dbReference>
<accession>A0AAD4I370</accession>